<sequence>MKKLLLVCLAFTCYIISYSQLLVPPFGGNKKAVVGERIGITDVTIHYNRPGVKGREGKIWGALVPKGFTDQGFGTSKAAPWRAGANENTTIEFSTPVSIEGQTLPAGKYGFFIAYDPDESTVIFSKNNTSWGSFYYEPKEDALRVKVKPQPIDKSVEWLTFAFTDQTDTSATLALLWEKLKIPFKIETDYNNLQLESFRRELRSEKAFNPGWQSYNQAAQFCLLNNVNLEEGMQWAENAISLPFIGQKNFVTLSTKASFLKKLNKEAEANALMKEALPLGTVPQIHNYARQLLQQKRSKEAFEAFKVNYDKSPEEFTTQVGMARGYSAIGDYKKALAFAQKALPKAPDSGNKVNVERMIKTLQEGKDIN</sequence>
<dbReference type="OrthoDB" id="9808374at2"/>
<dbReference type="InterPro" id="IPR011990">
    <property type="entry name" value="TPR-like_helical_dom_sf"/>
</dbReference>
<dbReference type="Proteomes" id="UP000306918">
    <property type="component" value="Unassembled WGS sequence"/>
</dbReference>
<dbReference type="AlphaFoldDB" id="A0A4S8I273"/>
<evidence type="ECO:0000313" key="1">
    <source>
        <dbReference type="EMBL" id="THU40684.1"/>
    </source>
</evidence>
<dbReference type="Pfam" id="PF11138">
    <property type="entry name" value="DUF2911"/>
    <property type="match status" value="1"/>
</dbReference>
<dbReference type="InterPro" id="IPR021314">
    <property type="entry name" value="DUF2911"/>
</dbReference>
<protein>
    <submittedName>
        <fullName evidence="1">DUF2911 domain-containing protein</fullName>
    </submittedName>
</protein>
<dbReference type="Gene3D" id="1.25.40.10">
    <property type="entry name" value="Tetratricopeptide repeat domain"/>
    <property type="match status" value="1"/>
</dbReference>
<dbReference type="EMBL" id="STFF01000001">
    <property type="protein sequence ID" value="THU40684.1"/>
    <property type="molecule type" value="Genomic_DNA"/>
</dbReference>
<keyword evidence="2" id="KW-1185">Reference proteome</keyword>
<dbReference type="SUPFAM" id="SSF81901">
    <property type="entry name" value="HCP-like"/>
    <property type="match status" value="1"/>
</dbReference>
<gene>
    <name evidence="1" type="ORF">FAM09_00790</name>
</gene>
<accession>A0A4S8I273</accession>
<comment type="caution">
    <text evidence="1">The sequence shown here is derived from an EMBL/GenBank/DDBJ whole genome shotgun (WGS) entry which is preliminary data.</text>
</comment>
<evidence type="ECO:0000313" key="2">
    <source>
        <dbReference type="Proteomes" id="UP000306918"/>
    </source>
</evidence>
<name>A0A4S8I273_9BACT</name>
<reference evidence="1 2" key="1">
    <citation type="submission" date="2019-04" db="EMBL/GenBank/DDBJ databases">
        <title>Niastella caeni sp. nov., isolated from activated sludge.</title>
        <authorList>
            <person name="Sheng M."/>
        </authorList>
    </citation>
    <scope>NUCLEOTIDE SEQUENCE [LARGE SCALE GENOMIC DNA]</scope>
    <source>
        <strain evidence="1 2">HX-2-15</strain>
    </source>
</reference>
<dbReference type="RefSeq" id="WP_136575177.1">
    <property type="nucleotide sequence ID" value="NZ_STFF01000001.1"/>
</dbReference>
<organism evidence="1 2">
    <name type="scientific">Niastella caeni</name>
    <dbReference type="NCBI Taxonomy" id="2569763"/>
    <lineage>
        <taxon>Bacteria</taxon>
        <taxon>Pseudomonadati</taxon>
        <taxon>Bacteroidota</taxon>
        <taxon>Chitinophagia</taxon>
        <taxon>Chitinophagales</taxon>
        <taxon>Chitinophagaceae</taxon>
        <taxon>Niastella</taxon>
    </lineage>
</organism>
<proteinExistence type="predicted"/>